<evidence type="ECO:0000256" key="10">
    <source>
        <dbReference type="ARBA" id="ARBA00025699"/>
    </source>
</evidence>
<evidence type="ECO:0000256" key="8">
    <source>
        <dbReference type="ARBA" id="ARBA00022679"/>
    </source>
</evidence>
<dbReference type="NCBIfam" id="NF008692">
    <property type="entry name" value="PRK11713.1-5"/>
    <property type="match status" value="1"/>
</dbReference>
<reference evidence="15 16" key="1">
    <citation type="submission" date="2016-06" db="EMBL/GenBank/DDBJ databases">
        <title>Insight into the functional genes involving in sulfur oxidation in Pearl River water.</title>
        <authorList>
            <person name="Luo J."/>
            <person name="Tan X."/>
            <person name="Lin W."/>
        </authorList>
    </citation>
    <scope>NUCLEOTIDE SEQUENCE [LARGE SCALE GENOMIC DNA]</scope>
    <source>
        <strain evidence="15 16">LS2</strain>
    </source>
</reference>
<dbReference type="EMBL" id="CP016027">
    <property type="protein sequence ID" value="ANJ67203.1"/>
    <property type="molecule type" value="Genomic_DNA"/>
</dbReference>
<dbReference type="InterPro" id="IPR015947">
    <property type="entry name" value="PUA-like_sf"/>
</dbReference>
<proteinExistence type="inferred from homology"/>
<keyword evidence="5 12" id="KW-0963">Cytoplasm</keyword>
<keyword evidence="6 12" id="KW-0698">rRNA processing</keyword>
<evidence type="ECO:0000259" key="14">
    <source>
        <dbReference type="Pfam" id="PF20260"/>
    </source>
</evidence>
<evidence type="ECO:0000256" key="9">
    <source>
        <dbReference type="ARBA" id="ARBA00022691"/>
    </source>
</evidence>
<evidence type="ECO:0000256" key="3">
    <source>
        <dbReference type="ARBA" id="ARBA00012328"/>
    </source>
</evidence>
<dbReference type="InterPro" id="IPR046887">
    <property type="entry name" value="RsmE_PUA-like"/>
</dbReference>
<evidence type="ECO:0000256" key="5">
    <source>
        <dbReference type="ARBA" id="ARBA00022490"/>
    </source>
</evidence>
<dbReference type="KEGG" id="haz:A9404_07225"/>
<dbReference type="GO" id="GO:0070475">
    <property type="term" value="P:rRNA base methylation"/>
    <property type="evidence" value="ECO:0007669"/>
    <property type="project" value="TreeGrafter"/>
</dbReference>
<dbReference type="Pfam" id="PF04452">
    <property type="entry name" value="Methyltrans_RNA"/>
    <property type="match status" value="1"/>
</dbReference>
<comment type="similarity">
    <text evidence="2 12">Belongs to the RNA methyltransferase RsmE family.</text>
</comment>
<accession>A0A191ZH74</accession>
<feature type="domain" description="Ribosomal RNA small subunit methyltransferase E methyltransferase" evidence="13">
    <location>
        <begin position="74"/>
        <end position="236"/>
    </location>
</feature>
<evidence type="ECO:0000256" key="2">
    <source>
        <dbReference type="ARBA" id="ARBA00005528"/>
    </source>
</evidence>
<evidence type="ECO:0000256" key="1">
    <source>
        <dbReference type="ARBA" id="ARBA00004496"/>
    </source>
</evidence>
<protein>
    <recommendedName>
        <fullName evidence="4 12">Ribosomal RNA small subunit methyltransferase E</fullName>
        <ecNumber evidence="3 12">2.1.1.193</ecNumber>
    </recommendedName>
</protein>
<gene>
    <name evidence="15" type="ORF">A9404_07225</name>
</gene>
<dbReference type="SUPFAM" id="SSF88697">
    <property type="entry name" value="PUA domain-like"/>
    <property type="match status" value="1"/>
</dbReference>
<dbReference type="GO" id="GO:0070042">
    <property type="term" value="F:rRNA (uridine-N3-)-methyltransferase activity"/>
    <property type="evidence" value="ECO:0007669"/>
    <property type="project" value="TreeGrafter"/>
</dbReference>
<comment type="function">
    <text evidence="10 12">Specifically methylates the N3 position of the uracil ring of uridine 1498 (m3U1498) in 16S rRNA. Acts on the fully assembled 30S ribosomal subunit.</text>
</comment>
<dbReference type="AlphaFoldDB" id="A0A191ZH74"/>
<evidence type="ECO:0000256" key="7">
    <source>
        <dbReference type="ARBA" id="ARBA00022603"/>
    </source>
</evidence>
<keyword evidence="16" id="KW-1185">Reference proteome</keyword>
<dbReference type="GO" id="GO:0005737">
    <property type="term" value="C:cytoplasm"/>
    <property type="evidence" value="ECO:0007669"/>
    <property type="project" value="UniProtKB-SubCell"/>
</dbReference>
<sequence>MRTPRIHLDTLLSPGAEIALPPDRLNYLKNVLRLRDGQAVIVFDGRDNQATARLQLGRREGVLLLDEVVRHSVESPLQTHLLQAMAKGEKMDWIIQKAVELGVHRITPVMTERSVVELKSERADRRHGRFVDIAISACEQSGRNTLPQIDPITSLETALNDVTASCRWILHPVVEDASHAKPTQPPASAAVLIGPEGGFTDDEIRQALQRSFEAVQLGPRILRTETAGLAALTALQLRWGDYSLPHTDEPHT</sequence>
<dbReference type="Pfam" id="PF20260">
    <property type="entry name" value="PUA_4"/>
    <property type="match status" value="1"/>
</dbReference>
<comment type="subcellular location">
    <subcellularLocation>
        <location evidence="1 12">Cytoplasm</location>
    </subcellularLocation>
</comment>
<keyword evidence="7 12" id="KW-0489">Methyltransferase</keyword>
<dbReference type="OrthoDB" id="9815641at2"/>
<evidence type="ECO:0000256" key="11">
    <source>
        <dbReference type="ARBA" id="ARBA00047944"/>
    </source>
</evidence>
<dbReference type="InterPro" id="IPR046886">
    <property type="entry name" value="RsmE_MTase_dom"/>
</dbReference>
<evidence type="ECO:0000313" key="15">
    <source>
        <dbReference type="EMBL" id="ANJ67203.1"/>
    </source>
</evidence>
<evidence type="ECO:0000259" key="13">
    <source>
        <dbReference type="Pfam" id="PF04452"/>
    </source>
</evidence>
<dbReference type="InterPro" id="IPR006700">
    <property type="entry name" value="RsmE"/>
</dbReference>
<dbReference type="InterPro" id="IPR029028">
    <property type="entry name" value="Alpha/beta_knot_MTases"/>
</dbReference>
<dbReference type="Gene3D" id="2.40.240.20">
    <property type="entry name" value="Hypothetical PUA domain-like, domain 1"/>
    <property type="match status" value="1"/>
</dbReference>
<keyword evidence="9 12" id="KW-0949">S-adenosyl-L-methionine</keyword>
<dbReference type="Proteomes" id="UP000078596">
    <property type="component" value="Chromosome"/>
</dbReference>
<feature type="domain" description="Ribosomal RNA small subunit methyltransferase E PUA-like" evidence="14">
    <location>
        <begin position="21"/>
        <end position="55"/>
    </location>
</feature>
<dbReference type="RefSeq" id="WP_066099630.1">
    <property type="nucleotide sequence ID" value="NZ_CP016027.1"/>
</dbReference>
<evidence type="ECO:0000256" key="4">
    <source>
        <dbReference type="ARBA" id="ARBA00013673"/>
    </source>
</evidence>
<dbReference type="EC" id="2.1.1.193" evidence="3 12"/>
<evidence type="ECO:0000256" key="12">
    <source>
        <dbReference type="PIRNR" id="PIRNR015601"/>
    </source>
</evidence>
<dbReference type="PIRSF" id="PIRSF015601">
    <property type="entry name" value="MTase_slr0722"/>
    <property type="match status" value="1"/>
</dbReference>
<dbReference type="NCBIfam" id="TIGR00046">
    <property type="entry name" value="RsmE family RNA methyltransferase"/>
    <property type="match status" value="1"/>
</dbReference>
<evidence type="ECO:0000313" key="16">
    <source>
        <dbReference type="Proteomes" id="UP000078596"/>
    </source>
</evidence>
<dbReference type="InterPro" id="IPR029026">
    <property type="entry name" value="tRNA_m1G_MTases_N"/>
</dbReference>
<comment type="catalytic activity">
    <reaction evidence="11 12">
        <text>uridine(1498) in 16S rRNA + S-adenosyl-L-methionine = N(3)-methyluridine(1498) in 16S rRNA + S-adenosyl-L-homocysteine + H(+)</text>
        <dbReference type="Rhea" id="RHEA:42920"/>
        <dbReference type="Rhea" id="RHEA-COMP:10283"/>
        <dbReference type="Rhea" id="RHEA-COMP:10284"/>
        <dbReference type="ChEBI" id="CHEBI:15378"/>
        <dbReference type="ChEBI" id="CHEBI:57856"/>
        <dbReference type="ChEBI" id="CHEBI:59789"/>
        <dbReference type="ChEBI" id="CHEBI:65315"/>
        <dbReference type="ChEBI" id="CHEBI:74502"/>
        <dbReference type="EC" id="2.1.1.193"/>
    </reaction>
</comment>
<dbReference type="PANTHER" id="PTHR30027:SF3">
    <property type="entry name" value="16S RRNA (URACIL(1498)-N(3))-METHYLTRANSFERASE"/>
    <property type="match status" value="1"/>
</dbReference>
<dbReference type="PANTHER" id="PTHR30027">
    <property type="entry name" value="RIBOSOMAL RNA SMALL SUBUNIT METHYLTRANSFERASE E"/>
    <property type="match status" value="1"/>
</dbReference>
<organism evidence="15 16">
    <name type="scientific">Halothiobacillus diazotrophicus</name>
    <dbReference type="NCBI Taxonomy" id="1860122"/>
    <lineage>
        <taxon>Bacteria</taxon>
        <taxon>Pseudomonadati</taxon>
        <taxon>Pseudomonadota</taxon>
        <taxon>Gammaproteobacteria</taxon>
        <taxon>Chromatiales</taxon>
        <taxon>Halothiobacillaceae</taxon>
        <taxon>Halothiobacillus</taxon>
    </lineage>
</organism>
<dbReference type="Gene3D" id="3.40.1280.10">
    <property type="match status" value="1"/>
</dbReference>
<dbReference type="SUPFAM" id="SSF75217">
    <property type="entry name" value="alpha/beta knot"/>
    <property type="match status" value="1"/>
</dbReference>
<evidence type="ECO:0000256" key="6">
    <source>
        <dbReference type="ARBA" id="ARBA00022552"/>
    </source>
</evidence>
<keyword evidence="8 12" id="KW-0808">Transferase</keyword>
<dbReference type="STRING" id="1860122.A9404_07225"/>
<dbReference type="CDD" id="cd18084">
    <property type="entry name" value="RsmE-like"/>
    <property type="match status" value="1"/>
</dbReference>
<name>A0A191ZH74_9GAMM</name>